<dbReference type="PANTHER" id="PTHR33607">
    <property type="entry name" value="ENDONUCLEASE-1"/>
    <property type="match status" value="1"/>
</dbReference>
<name>A0A3B0UN29_9ZZZZ</name>
<dbReference type="Pfam" id="PF04231">
    <property type="entry name" value="Endonuclease_1"/>
    <property type="match status" value="1"/>
</dbReference>
<dbReference type="EMBL" id="UOES01000117">
    <property type="protein sequence ID" value="VAW26577.1"/>
    <property type="molecule type" value="Genomic_DNA"/>
</dbReference>
<feature type="non-terminal residue" evidence="3">
    <location>
        <position position="209"/>
    </location>
</feature>
<keyword evidence="1" id="KW-0540">Nuclease</keyword>
<dbReference type="InterPro" id="IPR044925">
    <property type="entry name" value="His-Me_finger_sf"/>
</dbReference>
<evidence type="ECO:0000256" key="1">
    <source>
        <dbReference type="ARBA" id="ARBA00022722"/>
    </source>
</evidence>
<dbReference type="InterPro" id="IPR007346">
    <property type="entry name" value="Endonuclease-I"/>
</dbReference>
<dbReference type="AlphaFoldDB" id="A0A3B0UN29"/>
<protein>
    <submittedName>
        <fullName evidence="3">Endonuclease I</fullName>
    </submittedName>
</protein>
<dbReference type="GO" id="GO:0004519">
    <property type="term" value="F:endonuclease activity"/>
    <property type="evidence" value="ECO:0007669"/>
    <property type="project" value="UniProtKB-KW"/>
</dbReference>
<dbReference type="SUPFAM" id="SSF54060">
    <property type="entry name" value="His-Me finger endonucleases"/>
    <property type="match status" value="1"/>
</dbReference>
<evidence type="ECO:0000313" key="3">
    <source>
        <dbReference type="EMBL" id="VAW26577.1"/>
    </source>
</evidence>
<sequence length="209" mass="23375">MKNYNYKKIFLFFCVTISVSFNSVANIPDGYYNTANGKSGYTLKTALYNIIKGHNTKSYGALWNLYKTSDVKSNGKVWDMYSDIPGGTPAYEYTFVSDQCGNYSGEGSCYNREHSFPKSWFNDASPMTTDPFHIVPSDGYVNGKRGNYPYGEVGSATFTSTNGSKLGASNYPGYSGTVFEPIDDYKGDFARGYFYMATRYENLIAGWEN</sequence>
<keyword evidence="2" id="KW-0378">Hydrolase</keyword>
<reference evidence="3" key="1">
    <citation type="submission" date="2018-06" db="EMBL/GenBank/DDBJ databases">
        <authorList>
            <person name="Zhirakovskaya E."/>
        </authorList>
    </citation>
    <scope>NUCLEOTIDE SEQUENCE</scope>
</reference>
<dbReference type="GO" id="GO:0016787">
    <property type="term" value="F:hydrolase activity"/>
    <property type="evidence" value="ECO:0007669"/>
    <property type="project" value="UniProtKB-KW"/>
</dbReference>
<accession>A0A3B0UN29</accession>
<keyword evidence="3" id="KW-0255">Endonuclease</keyword>
<gene>
    <name evidence="3" type="ORF">MNBD_BACTEROID06-72</name>
</gene>
<organism evidence="3">
    <name type="scientific">hydrothermal vent metagenome</name>
    <dbReference type="NCBI Taxonomy" id="652676"/>
    <lineage>
        <taxon>unclassified sequences</taxon>
        <taxon>metagenomes</taxon>
        <taxon>ecological metagenomes</taxon>
    </lineage>
</organism>
<proteinExistence type="predicted"/>
<dbReference type="PANTHER" id="PTHR33607:SF2">
    <property type="entry name" value="ENDONUCLEASE-1"/>
    <property type="match status" value="1"/>
</dbReference>
<evidence type="ECO:0000256" key="2">
    <source>
        <dbReference type="ARBA" id="ARBA00022801"/>
    </source>
</evidence>